<keyword evidence="1" id="KW-0328">Glycosyltransferase</keyword>
<dbReference type="InterPro" id="IPR007184">
    <property type="entry name" value="Mannoside_phosphorylase"/>
</dbReference>
<dbReference type="Gene3D" id="2.115.10.20">
    <property type="entry name" value="Glycosyl hydrolase domain, family 43"/>
    <property type="match status" value="1"/>
</dbReference>
<accession>X1W0V9</accession>
<gene>
    <name evidence="3" type="ORF">S12H4_57055</name>
</gene>
<evidence type="ECO:0008006" key="4">
    <source>
        <dbReference type="Google" id="ProtNLM"/>
    </source>
</evidence>
<comment type="caution">
    <text evidence="3">The sequence shown here is derived from an EMBL/GenBank/DDBJ whole genome shotgun (WGS) entry which is preliminary data.</text>
</comment>
<dbReference type="AlphaFoldDB" id="X1W0V9"/>
<dbReference type="PANTHER" id="PTHR34106:SF5">
    <property type="entry name" value="GLYCOSIDASE"/>
    <property type="match status" value="1"/>
</dbReference>
<protein>
    <recommendedName>
        <fullName evidence="4">Glycosidase</fullName>
    </recommendedName>
</protein>
<keyword evidence="2" id="KW-0808">Transferase</keyword>
<sequence length="146" mass="16623">EVWIAESPDLRCWGNHRYLMGPRPDYWDEIKIGASAVPFKIVLGTPYGEQGWLEIYHGVDRNNRYCLGAVLLDSQEPWKVTARTEKPIFEPEAEYECNGFFGNVVFSCGLLCEDDKLKIYYGAADTVICYAELSLEETIKALNLFG</sequence>
<dbReference type="PANTHER" id="PTHR34106">
    <property type="entry name" value="GLYCOSIDASE"/>
    <property type="match status" value="1"/>
</dbReference>
<reference evidence="3" key="1">
    <citation type="journal article" date="2014" name="Front. Microbiol.">
        <title>High frequency of phylogenetically diverse reductive dehalogenase-homologous genes in deep subseafloor sedimentary metagenomes.</title>
        <authorList>
            <person name="Kawai M."/>
            <person name="Futagami T."/>
            <person name="Toyoda A."/>
            <person name="Takaki Y."/>
            <person name="Nishi S."/>
            <person name="Hori S."/>
            <person name="Arai W."/>
            <person name="Tsubouchi T."/>
            <person name="Morono Y."/>
            <person name="Uchiyama I."/>
            <person name="Ito T."/>
            <person name="Fujiyama A."/>
            <person name="Inagaki F."/>
            <person name="Takami H."/>
        </authorList>
    </citation>
    <scope>NUCLEOTIDE SEQUENCE</scope>
    <source>
        <strain evidence="3">Expedition CK06-06</strain>
    </source>
</reference>
<dbReference type="Pfam" id="PF04041">
    <property type="entry name" value="Glyco_hydro_130"/>
    <property type="match status" value="1"/>
</dbReference>
<name>X1W0V9_9ZZZZ</name>
<feature type="non-terminal residue" evidence="3">
    <location>
        <position position="1"/>
    </location>
</feature>
<organism evidence="3">
    <name type="scientific">marine sediment metagenome</name>
    <dbReference type="NCBI Taxonomy" id="412755"/>
    <lineage>
        <taxon>unclassified sequences</taxon>
        <taxon>metagenomes</taxon>
        <taxon>ecological metagenomes</taxon>
    </lineage>
</organism>
<evidence type="ECO:0000313" key="3">
    <source>
        <dbReference type="EMBL" id="GAJ20885.1"/>
    </source>
</evidence>
<dbReference type="EMBL" id="BARW01036830">
    <property type="protein sequence ID" value="GAJ20885.1"/>
    <property type="molecule type" value="Genomic_DNA"/>
</dbReference>
<evidence type="ECO:0000256" key="1">
    <source>
        <dbReference type="ARBA" id="ARBA00022676"/>
    </source>
</evidence>
<dbReference type="SUPFAM" id="SSF75005">
    <property type="entry name" value="Arabinanase/levansucrase/invertase"/>
    <property type="match status" value="1"/>
</dbReference>
<dbReference type="GO" id="GO:0016757">
    <property type="term" value="F:glycosyltransferase activity"/>
    <property type="evidence" value="ECO:0007669"/>
    <property type="project" value="UniProtKB-KW"/>
</dbReference>
<evidence type="ECO:0000256" key="2">
    <source>
        <dbReference type="ARBA" id="ARBA00022679"/>
    </source>
</evidence>
<dbReference type="InterPro" id="IPR023296">
    <property type="entry name" value="Glyco_hydro_beta-prop_sf"/>
</dbReference>
<proteinExistence type="predicted"/>